<reference evidence="2 3" key="1">
    <citation type="submission" date="2024-05" db="EMBL/GenBank/DDBJ databases">
        <title>Genome sequencing and assembly of Indian major carp, Cirrhinus mrigala (Hamilton, 1822).</title>
        <authorList>
            <person name="Mohindra V."/>
            <person name="Chowdhury L.M."/>
            <person name="Lal K."/>
            <person name="Jena J.K."/>
        </authorList>
    </citation>
    <scope>NUCLEOTIDE SEQUENCE [LARGE SCALE GENOMIC DNA]</scope>
    <source>
        <strain evidence="2">CM1030</strain>
        <tissue evidence="2">Blood</tissue>
    </source>
</reference>
<feature type="region of interest" description="Disordered" evidence="1">
    <location>
        <begin position="41"/>
        <end position="196"/>
    </location>
</feature>
<protein>
    <submittedName>
        <fullName evidence="2">Uncharacterized protein</fullName>
    </submittedName>
</protein>
<sequence>GKQDPFEGDVTSCKNSFNNPAYYILEGVPNQSAALASDMLPSSALPPLANKTAPPAGGVGKNKPPSGSSAPGRRQTAGRPVRPISEEVSSEDDGNIGPHVGSLNRPPPDFPPPPLPKGALEMAENSFGKPRMFPDLADVKIPPPSAAPSKPLSSPGFAPPSGGGGVAFCLETPPVLNPSSAPFRRGGGTSGLDDQSCSVLQMAKTLSEVEYPSGRERGSAAGVMKASAPHIRGLTFPPRSIQEESIAEDLPEE</sequence>
<keyword evidence="3" id="KW-1185">Reference proteome</keyword>
<feature type="non-terminal residue" evidence="2">
    <location>
        <position position="1"/>
    </location>
</feature>
<feature type="region of interest" description="Disordered" evidence="1">
    <location>
        <begin position="231"/>
        <end position="253"/>
    </location>
</feature>
<dbReference type="Proteomes" id="UP001529510">
    <property type="component" value="Unassembled WGS sequence"/>
</dbReference>
<dbReference type="AlphaFoldDB" id="A0ABD0PPM2"/>
<evidence type="ECO:0000256" key="1">
    <source>
        <dbReference type="SAM" id="MobiDB-lite"/>
    </source>
</evidence>
<accession>A0ABD0PPM2</accession>
<evidence type="ECO:0000313" key="2">
    <source>
        <dbReference type="EMBL" id="KAL0175278.1"/>
    </source>
</evidence>
<gene>
    <name evidence="2" type="ORF">M9458_031246</name>
</gene>
<feature type="compositionally biased region" description="Pro residues" evidence="1">
    <location>
        <begin position="105"/>
        <end position="116"/>
    </location>
</feature>
<evidence type="ECO:0000313" key="3">
    <source>
        <dbReference type="Proteomes" id="UP001529510"/>
    </source>
</evidence>
<name>A0ABD0PPM2_CIRMR</name>
<feature type="non-terminal residue" evidence="2">
    <location>
        <position position="253"/>
    </location>
</feature>
<comment type="caution">
    <text evidence="2">The sequence shown here is derived from an EMBL/GenBank/DDBJ whole genome shotgun (WGS) entry which is preliminary data.</text>
</comment>
<dbReference type="EMBL" id="JAMKFB020000015">
    <property type="protein sequence ID" value="KAL0175278.1"/>
    <property type="molecule type" value="Genomic_DNA"/>
</dbReference>
<proteinExistence type="predicted"/>
<organism evidence="2 3">
    <name type="scientific">Cirrhinus mrigala</name>
    <name type="common">Mrigala</name>
    <dbReference type="NCBI Taxonomy" id="683832"/>
    <lineage>
        <taxon>Eukaryota</taxon>
        <taxon>Metazoa</taxon>
        <taxon>Chordata</taxon>
        <taxon>Craniata</taxon>
        <taxon>Vertebrata</taxon>
        <taxon>Euteleostomi</taxon>
        <taxon>Actinopterygii</taxon>
        <taxon>Neopterygii</taxon>
        <taxon>Teleostei</taxon>
        <taxon>Ostariophysi</taxon>
        <taxon>Cypriniformes</taxon>
        <taxon>Cyprinidae</taxon>
        <taxon>Labeoninae</taxon>
        <taxon>Labeonini</taxon>
        <taxon>Cirrhinus</taxon>
    </lineage>
</organism>
<feature type="compositionally biased region" description="Low complexity" evidence="1">
    <location>
        <begin position="147"/>
        <end position="160"/>
    </location>
</feature>